<evidence type="ECO:0000256" key="5">
    <source>
        <dbReference type="ARBA" id="ARBA00049117"/>
    </source>
</evidence>
<proteinExistence type="inferred from homology"/>
<dbReference type="EMBL" id="REFZ01000003">
    <property type="protein sequence ID" value="RQH01776.1"/>
    <property type="molecule type" value="Genomic_DNA"/>
</dbReference>
<organism evidence="8 9">
    <name type="scientific">Natrarchaeobius chitinivorans</name>
    <dbReference type="NCBI Taxonomy" id="1679083"/>
    <lineage>
        <taxon>Archaea</taxon>
        <taxon>Methanobacteriati</taxon>
        <taxon>Methanobacteriota</taxon>
        <taxon>Stenosarchaea group</taxon>
        <taxon>Halobacteria</taxon>
        <taxon>Halobacteriales</taxon>
        <taxon>Natrialbaceae</taxon>
        <taxon>Natrarchaeobius</taxon>
    </lineage>
</organism>
<evidence type="ECO:0000256" key="2">
    <source>
        <dbReference type="ARBA" id="ARBA00022801"/>
    </source>
</evidence>
<feature type="compositionally biased region" description="Acidic residues" evidence="6">
    <location>
        <begin position="400"/>
        <end position="410"/>
    </location>
</feature>
<dbReference type="Pfam" id="PF07683">
    <property type="entry name" value="CobW_C"/>
    <property type="match status" value="1"/>
</dbReference>
<dbReference type="InterPro" id="IPR036627">
    <property type="entry name" value="CobW-likC_sf"/>
</dbReference>
<dbReference type="PANTHER" id="PTHR43603">
    <property type="entry name" value="COBW DOMAIN-CONTAINING PROTEIN DDB_G0274527"/>
    <property type="match status" value="1"/>
</dbReference>
<dbReference type="Gene3D" id="3.40.50.300">
    <property type="entry name" value="P-loop containing nucleotide triphosphate hydrolases"/>
    <property type="match status" value="1"/>
</dbReference>
<comment type="catalytic activity">
    <reaction evidence="5">
        <text>GTP + H2O = GDP + phosphate + H(+)</text>
        <dbReference type="Rhea" id="RHEA:19669"/>
        <dbReference type="ChEBI" id="CHEBI:15377"/>
        <dbReference type="ChEBI" id="CHEBI:15378"/>
        <dbReference type="ChEBI" id="CHEBI:37565"/>
        <dbReference type="ChEBI" id="CHEBI:43474"/>
        <dbReference type="ChEBI" id="CHEBI:58189"/>
    </reaction>
    <physiologicalReaction direction="left-to-right" evidence="5">
        <dbReference type="Rhea" id="RHEA:19670"/>
    </physiologicalReaction>
</comment>
<dbReference type="InterPro" id="IPR051927">
    <property type="entry name" value="Zn_Chap_cDPG_Synth"/>
</dbReference>
<evidence type="ECO:0000256" key="6">
    <source>
        <dbReference type="SAM" id="MobiDB-lite"/>
    </source>
</evidence>
<reference evidence="8 9" key="1">
    <citation type="submission" date="2018-10" db="EMBL/GenBank/DDBJ databases">
        <title>Natrarchaeobius chitinivorans gen. nov., sp. nov., and Natrarchaeobius haloalkaliphilus sp. nov., alkaliphilic, chitin-utilizing haloarchaea from hypersaline alkaline lakes.</title>
        <authorList>
            <person name="Sorokin D.Y."/>
            <person name="Elcheninov A.G."/>
            <person name="Kostrikina N.A."/>
            <person name="Bale N.J."/>
            <person name="Sinninghe Damste J.S."/>
            <person name="Khijniak T.V."/>
            <person name="Kublanov I.V."/>
            <person name="Toshchakov S.V."/>
        </authorList>
    </citation>
    <scope>NUCLEOTIDE SEQUENCE [LARGE SCALE GENOMIC DNA]</scope>
    <source>
        <strain evidence="8 9">AArcht7</strain>
    </source>
</reference>
<dbReference type="GO" id="GO:0016787">
    <property type="term" value="F:hydrolase activity"/>
    <property type="evidence" value="ECO:0007669"/>
    <property type="project" value="UniProtKB-KW"/>
</dbReference>
<evidence type="ECO:0000256" key="1">
    <source>
        <dbReference type="ARBA" id="ARBA00022741"/>
    </source>
</evidence>
<evidence type="ECO:0000256" key="4">
    <source>
        <dbReference type="ARBA" id="ARBA00034320"/>
    </source>
</evidence>
<evidence type="ECO:0000259" key="7">
    <source>
        <dbReference type="SMART" id="SM00833"/>
    </source>
</evidence>
<dbReference type="SMART" id="SM00833">
    <property type="entry name" value="CobW_C"/>
    <property type="match status" value="1"/>
</dbReference>
<dbReference type="OrthoDB" id="359387at2157"/>
<keyword evidence="3" id="KW-0143">Chaperone</keyword>
<comment type="caution">
    <text evidence="8">The sequence shown here is derived from an EMBL/GenBank/DDBJ whole genome shotgun (WGS) entry which is preliminary data.</text>
</comment>
<keyword evidence="2" id="KW-0378">Hydrolase</keyword>
<keyword evidence="1" id="KW-0547">Nucleotide-binding</keyword>
<evidence type="ECO:0000313" key="9">
    <source>
        <dbReference type="Proteomes" id="UP000281431"/>
    </source>
</evidence>
<evidence type="ECO:0000313" key="8">
    <source>
        <dbReference type="EMBL" id="RQH01776.1"/>
    </source>
</evidence>
<dbReference type="InterPro" id="IPR027417">
    <property type="entry name" value="P-loop_NTPase"/>
</dbReference>
<evidence type="ECO:0000256" key="3">
    <source>
        <dbReference type="ARBA" id="ARBA00023186"/>
    </source>
</evidence>
<name>A0A3N6PQY2_NATCH</name>
<dbReference type="InterPro" id="IPR011629">
    <property type="entry name" value="CobW-like_C"/>
</dbReference>
<accession>A0A3N6PQY2</accession>
<comment type="similarity">
    <text evidence="4">Belongs to the SIMIBI class G3E GTPase family. ZNG1 subfamily.</text>
</comment>
<dbReference type="PANTHER" id="PTHR43603:SF1">
    <property type="entry name" value="ZINC-REGULATED GTPASE METALLOPROTEIN ACTIVATOR 1"/>
    <property type="match status" value="1"/>
</dbReference>
<dbReference type="Proteomes" id="UP000281431">
    <property type="component" value="Unassembled WGS sequence"/>
</dbReference>
<dbReference type="Pfam" id="PF02492">
    <property type="entry name" value="cobW"/>
    <property type="match status" value="1"/>
</dbReference>
<dbReference type="AlphaFoldDB" id="A0A3N6PQY2"/>
<feature type="domain" description="CobW C-terminal" evidence="7">
    <location>
        <begin position="263"/>
        <end position="378"/>
    </location>
</feature>
<dbReference type="InterPro" id="IPR003495">
    <property type="entry name" value="CobW/HypB/UreG_nucleotide-bd"/>
</dbReference>
<dbReference type="SUPFAM" id="SSF52540">
    <property type="entry name" value="P-loop containing nucleoside triphosphate hydrolases"/>
    <property type="match status" value="1"/>
</dbReference>
<keyword evidence="9" id="KW-1185">Reference proteome</keyword>
<sequence length="424" mass="47538">MDEQTIPVTVLSGTLGAGKTTTLNHVLSESDDRDLAVLVNDMGEVNVDADLVAESSDISADDEELIELSNGCICCELRGDLLEAIDALTREREFDAIVVESTGVAEPLPVAQTLTLGFDQSDLDPTEFYEETGIEPLENCHLDTTVTVVDAHQFHEAMRSDEILDDDGTKKHLGDLLVEQVEFCDVLLLNKCDLVDESTLAEVEETLATLQPRAEIVRTTHGRVDPETVVETGRFDFEDASRSAGWIRELQQPHESAEEEHGVTSFVFEARRPFHPERFAYLLDEFPENVVRSKGHFWLAGREETALALNVAGRSIRIAPAGSWIAALPPEEREEQFEAYPDLEETWDDEWGDRGTRLVVIGTEMDHESIRDHFELCLLTDEEMDADWTTFEDRFPTFEPLEEADEDETESLEHDGQEEIGLAD</sequence>
<dbReference type="Gene3D" id="3.30.1220.10">
    <property type="entry name" value="CobW-like, C-terminal domain"/>
    <property type="match status" value="1"/>
</dbReference>
<dbReference type="GO" id="GO:0000166">
    <property type="term" value="F:nucleotide binding"/>
    <property type="evidence" value="ECO:0007669"/>
    <property type="project" value="UniProtKB-KW"/>
</dbReference>
<dbReference type="CDD" id="cd03112">
    <property type="entry name" value="CobW-like"/>
    <property type="match status" value="1"/>
</dbReference>
<protein>
    <submittedName>
        <fullName evidence="8">GTP-binding protein</fullName>
    </submittedName>
</protein>
<gene>
    <name evidence="8" type="ORF">EA472_05490</name>
</gene>
<feature type="region of interest" description="Disordered" evidence="6">
    <location>
        <begin position="397"/>
        <end position="424"/>
    </location>
</feature>